<evidence type="ECO:0000256" key="4">
    <source>
        <dbReference type="ARBA" id="ARBA00022691"/>
    </source>
</evidence>
<dbReference type="AlphaFoldDB" id="A0AAD1IQI0"/>
<proteinExistence type="inferred from homology"/>
<dbReference type="GO" id="GO:0003677">
    <property type="term" value="F:DNA binding"/>
    <property type="evidence" value="ECO:0007669"/>
    <property type="project" value="InterPro"/>
</dbReference>
<organism evidence="6 7">
    <name type="scientific">Mycolicibacterium litorale</name>
    <dbReference type="NCBI Taxonomy" id="758802"/>
    <lineage>
        <taxon>Bacteria</taxon>
        <taxon>Bacillati</taxon>
        <taxon>Actinomycetota</taxon>
        <taxon>Actinomycetes</taxon>
        <taxon>Mycobacteriales</taxon>
        <taxon>Mycobacteriaceae</taxon>
        <taxon>Mycolicibacterium</taxon>
    </lineage>
</organism>
<dbReference type="Pfam" id="PF01555">
    <property type="entry name" value="N6_N4_Mtase"/>
    <property type="match status" value="1"/>
</dbReference>
<dbReference type="InterPro" id="IPR002941">
    <property type="entry name" value="DNA_methylase_N4/N6"/>
</dbReference>
<accession>A0AAD1IQI0</accession>
<evidence type="ECO:0000256" key="3">
    <source>
        <dbReference type="ARBA" id="ARBA00022679"/>
    </source>
</evidence>
<evidence type="ECO:0000259" key="5">
    <source>
        <dbReference type="Pfam" id="PF01555"/>
    </source>
</evidence>
<dbReference type="REBASE" id="374390">
    <property type="entry name" value="M.Mli17423ORF33290P"/>
</dbReference>
<sequence>MDALIQSQSANALGQVRLCYIDPPYNTGEQFRHYADRMDSSTWLTVFREHLIRIRELLSDDGSVWVHLDDSEQHRARCVLDEVFGAEAFVATIVWQKRTSRDNRKAFSSMHDYIHVYAPAGPVAWKRLRNGLPDTGAFSNPDDDPRGPWRSVPMTVQAGHATAAQFYTVVTPTGARHDPPAGRCWTYTQDRLNELDAQGLVYWPRAGAGKPRLKRYAAEISGLAPFTIWRADEVGSTTSAKKALHKELPGEPAFDTPKPRQLLEQIVAIATDPGDLVLDCYLGSGTTALAAHQMGRRWIGIEQSRRTVERVALPRLRVATDLVPQAGFTVVACSVSSDGVEEVGA</sequence>
<evidence type="ECO:0000256" key="2">
    <source>
        <dbReference type="ARBA" id="ARBA00022603"/>
    </source>
</evidence>
<dbReference type="PROSITE" id="PS00092">
    <property type="entry name" value="N6_MTASE"/>
    <property type="match status" value="1"/>
</dbReference>
<comment type="similarity">
    <text evidence="1">Belongs to the N(4)/N(6)-methyltransferase family.</text>
</comment>
<dbReference type="Proteomes" id="UP000466607">
    <property type="component" value="Chromosome"/>
</dbReference>
<dbReference type="InterPro" id="IPR002295">
    <property type="entry name" value="N4/N6-MTase_EcoPI_Mod-like"/>
</dbReference>
<gene>
    <name evidence="6" type="ORF">MLIT_33290</name>
</gene>
<evidence type="ECO:0000256" key="1">
    <source>
        <dbReference type="ARBA" id="ARBA00006594"/>
    </source>
</evidence>
<keyword evidence="7" id="KW-1185">Reference proteome</keyword>
<dbReference type="GO" id="GO:0008170">
    <property type="term" value="F:N-methyltransferase activity"/>
    <property type="evidence" value="ECO:0007669"/>
    <property type="project" value="InterPro"/>
</dbReference>
<protein>
    <recommendedName>
        <fullName evidence="5">DNA methylase N-4/N-6 domain-containing protein</fullName>
    </recommendedName>
</protein>
<dbReference type="InterPro" id="IPR029063">
    <property type="entry name" value="SAM-dependent_MTases_sf"/>
</dbReference>
<reference evidence="6 7" key="1">
    <citation type="journal article" date="2019" name="Emerg. Microbes Infect.">
        <title>Comprehensive subspecies identification of 175 nontuberculous mycobacteria species based on 7547 genomic profiles.</title>
        <authorList>
            <person name="Matsumoto Y."/>
            <person name="Kinjo T."/>
            <person name="Motooka D."/>
            <person name="Nabeya D."/>
            <person name="Jung N."/>
            <person name="Uechi K."/>
            <person name="Horii T."/>
            <person name="Iida T."/>
            <person name="Fujita J."/>
            <person name="Nakamura S."/>
        </authorList>
    </citation>
    <scope>NUCLEOTIDE SEQUENCE [LARGE SCALE GENOMIC DNA]</scope>
    <source>
        <strain evidence="6 7">JCM 17423</strain>
    </source>
</reference>
<evidence type="ECO:0000313" key="6">
    <source>
        <dbReference type="EMBL" id="BBY17737.1"/>
    </source>
</evidence>
<name>A0AAD1IQI0_9MYCO</name>
<dbReference type="SUPFAM" id="SSF53335">
    <property type="entry name" value="S-adenosyl-L-methionine-dependent methyltransferases"/>
    <property type="match status" value="1"/>
</dbReference>
<keyword evidence="3" id="KW-0808">Transferase</keyword>
<evidence type="ECO:0000313" key="7">
    <source>
        <dbReference type="Proteomes" id="UP000466607"/>
    </source>
</evidence>
<dbReference type="EMBL" id="AP022586">
    <property type="protein sequence ID" value="BBY17737.1"/>
    <property type="molecule type" value="Genomic_DNA"/>
</dbReference>
<dbReference type="InterPro" id="IPR002052">
    <property type="entry name" value="DNA_methylase_N6_adenine_CS"/>
</dbReference>
<dbReference type="GO" id="GO:0032259">
    <property type="term" value="P:methylation"/>
    <property type="evidence" value="ECO:0007669"/>
    <property type="project" value="UniProtKB-KW"/>
</dbReference>
<dbReference type="Gene3D" id="3.40.50.150">
    <property type="entry name" value="Vaccinia Virus protein VP39"/>
    <property type="match status" value="1"/>
</dbReference>
<keyword evidence="4" id="KW-0949">S-adenosyl-L-methionine</keyword>
<dbReference type="PRINTS" id="PR00506">
    <property type="entry name" value="D21N6MTFRASE"/>
</dbReference>
<feature type="domain" description="DNA methylase N-4/N-6" evidence="5">
    <location>
        <begin position="16"/>
        <end position="309"/>
    </location>
</feature>
<keyword evidence="2" id="KW-0489">Methyltransferase</keyword>